<protein>
    <submittedName>
        <fullName evidence="1">Uncharacterized protein</fullName>
    </submittedName>
</protein>
<dbReference type="AlphaFoldDB" id="A0A0A9EIE7"/>
<reference evidence="1" key="2">
    <citation type="journal article" date="2015" name="Data Brief">
        <title>Shoot transcriptome of the giant reed, Arundo donax.</title>
        <authorList>
            <person name="Barrero R.A."/>
            <person name="Guerrero F.D."/>
            <person name="Moolhuijzen P."/>
            <person name="Goolsby J.A."/>
            <person name="Tidwell J."/>
            <person name="Bellgard S.E."/>
            <person name="Bellgard M.I."/>
        </authorList>
    </citation>
    <scope>NUCLEOTIDE SEQUENCE</scope>
    <source>
        <tissue evidence="1">Shoot tissue taken approximately 20 cm above the soil surface</tissue>
    </source>
</reference>
<name>A0A0A9EIE7_ARUDO</name>
<proteinExistence type="predicted"/>
<reference evidence="1" key="1">
    <citation type="submission" date="2014-09" db="EMBL/GenBank/DDBJ databases">
        <authorList>
            <person name="Magalhaes I.L.F."/>
            <person name="Oliveira U."/>
            <person name="Santos F.R."/>
            <person name="Vidigal T.H.D.A."/>
            <person name="Brescovit A.D."/>
            <person name="Santos A.J."/>
        </authorList>
    </citation>
    <scope>NUCLEOTIDE SEQUENCE</scope>
    <source>
        <tissue evidence="1">Shoot tissue taken approximately 20 cm above the soil surface</tissue>
    </source>
</reference>
<evidence type="ECO:0000313" key="1">
    <source>
        <dbReference type="EMBL" id="JAD97590.1"/>
    </source>
</evidence>
<accession>A0A0A9EIE7</accession>
<dbReference type="EMBL" id="GBRH01200305">
    <property type="protein sequence ID" value="JAD97590.1"/>
    <property type="molecule type" value="Transcribed_RNA"/>
</dbReference>
<organism evidence="1">
    <name type="scientific">Arundo donax</name>
    <name type="common">Giant reed</name>
    <name type="synonym">Donax arundinaceus</name>
    <dbReference type="NCBI Taxonomy" id="35708"/>
    <lineage>
        <taxon>Eukaryota</taxon>
        <taxon>Viridiplantae</taxon>
        <taxon>Streptophyta</taxon>
        <taxon>Embryophyta</taxon>
        <taxon>Tracheophyta</taxon>
        <taxon>Spermatophyta</taxon>
        <taxon>Magnoliopsida</taxon>
        <taxon>Liliopsida</taxon>
        <taxon>Poales</taxon>
        <taxon>Poaceae</taxon>
        <taxon>PACMAD clade</taxon>
        <taxon>Arundinoideae</taxon>
        <taxon>Arundineae</taxon>
        <taxon>Arundo</taxon>
    </lineage>
</organism>
<sequence length="79" mass="8601">MHRTLAADAWPAATLPVPALLGWPRKERRHRREAAWRESRSRWEEVAAAAAIADGLFSSCSGYPVLVVAASCFVPLVSG</sequence>